<sequence length="58" mass="7015">MSETHFYIVGSWVPNIRHKLSCKCSEFHKFSAHTCCQYFHEFLNVLFVNVFWSQCLRK</sequence>
<evidence type="ECO:0000313" key="1">
    <source>
        <dbReference type="EMBL" id="JAH57709.1"/>
    </source>
</evidence>
<organism evidence="1">
    <name type="scientific">Anguilla anguilla</name>
    <name type="common">European freshwater eel</name>
    <name type="synonym">Muraena anguilla</name>
    <dbReference type="NCBI Taxonomy" id="7936"/>
    <lineage>
        <taxon>Eukaryota</taxon>
        <taxon>Metazoa</taxon>
        <taxon>Chordata</taxon>
        <taxon>Craniata</taxon>
        <taxon>Vertebrata</taxon>
        <taxon>Euteleostomi</taxon>
        <taxon>Actinopterygii</taxon>
        <taxon>Neopterygii</taxon>
        <taxon>Teleostei</taxon>
        <taxon>Anguilliformes</taxon>
        <taxon>Anguillidae</taxon>
        <taxon>Anguilla</taxon>
    </lineage>
</organism>
<protein>
    <submittedName>
        <fullName evidence="1">Uncharacterized protein</fullName>
    </submittedName>
</protein>
<dbReference type="EMBL" id="GBXM01050868">
    <property type="protein sequence ID" value="JAH57709.1"/>
    <property type="molecule type" value="Transcribed_RNA"/>
</dbReference>
<name>A0A0E9TVI9_ANGAN</name>
<dbReference type="AlphaFoldDB" id="A0A0E9TVI9"/>
<accession>A0A0E9TVI9</accession>
<reference evidence="1" key="1">
    <citation type="submission" date="2014-11" db="EMBL/GenBank/DDBJ databases">
        <authorList>
            <person name="Amaro Gonzalez C."/>
        </authorList>
    </citation>
    <scope>NUCLEOTIDE SEQUENCE</scope>
</reference>
<proteinExistence type="predicted"/>
<reference evidence="1" key="2">
    <citation type="journal article" date="2015" name="Fish Shellfish Immunol.">
        <title>Early steps in the European eel (Anguilla anguilla)-Vibrio vulnificus interaction in the gills: Role of the RtxA13 toxin.</title>
        <authorList>
            <person name="Callol A."/>
            <person name="Pajuelo D."/>
            <person name="Ebbesson L."/>
            <person name="Teles M."/>
            <person name="MacKenzie S."/>
            <person name="Amaro C."/>
        </authorList>
    </citation>
    <scope>NUCLEOTIDE SEQUENCE</scope>
</reference>